<dbReference type="Proteomes" id="UP000604475">
    <property type="component" value="Unassembled WGS sequence"/>
</dbReference>
<feature type="transmembrane region" description="Helical" evidence="5">
    <location>
        <begin position="345"/>
        <end position="365"/>
    </location>
</feature>
<gene>
    <name evidence="7" type="primary">sulP</name>
    <name evidence="7" type="ORF">I7412_14315</name>
</gene>
<dbReference type="PROSITE" id="PS50801">
    <property type="entry name" value="STAS"/>
    <property type="match status" value="1"/>
</dbReference>
<dbReference type="PANTHER" id="PTHR11814">
    <property type="entry name" value="SULFATE TRANSPORTER"/>
    <property type="match status" value="1"/>
</dbReference>
<dbReference type="Gene3D" id="3.30.750.24">
    <property type="entry name" value="STAS domain"/>
    <property type="match status" value="1"/>
</dbReference>
<dbReference type="Pfam" id="PF00916">
    <property type="entry name" value="Sulfate_transp"/>
    <property type="match status" value="1"/>
</dbReference>
<dbReference type="AlphaFoldDB" id="A0A937UNP7"/>
<dbReference type="InterPro" id="IPR002645">
    <property type="entry name" value="STAS_dom"/>
</dbReference>
<keyword evidence="2 5" id="KW-0812">Transmembrane</keyword>
<feature type="domain" description="STAS" evidence="6">
    <location>
        <begin position="457"/>
        <end position="574"/>
    </location>
</feature>
<dbReference type="Pfam" id="PF01740">
    <property type="entry name" value="STAS"/>
    <property type="match status" value="1"/>
</dbReference>
<dbReference type="InterPro" id="IPR011547">
    <property type="entry name" value="SLC26A/SulP_dom"/>
</dbReference>
<reference evidence="7" key="1">
    <citation type="submission" date="2020-12" db="EMBL/GenBank/DDBJ databases">
        <title>Genomic characterization of non-nitrogen-fixing Frankia strains.</title>
        <authorList>
            <person name="Carlos-Shanley C."/>
            <person name="Guerra T."/>
            <person name="Hahn D."/>
        </authorList>
    </citation>
    <scope>NUCLEOTIDE SEQUENCE</scope>
    <source>
        <strain evidence="7">CN6</strain>
    </source>
</reference>
<accession>A0A937UNP7</accession>
<dbReference type="InterPro" id="IPR036513">
    <property type="entry name" value="STAS_dom_sf"/>
</dbReference>
<feature type="transmembrane region" description="Helical" evidence="5">
    <location>
        <begin position="95"/>
        <end position="114"/>
    </location>
</feature>
<comment type="subcellular location">
    <subcellularLocation>
        <location evidence="1">Membrane</location>
        <topology evidence="1">Multi-pass membrane protein</topology>
    </subcellularLocation>
</comment>
<feature type="transmembrane region" description="Helical" evidence="5">
    <location>
        <begin position="402"/>
        <end position="429"/>
    </location>
</feature>
<feature type="transmembrane region" description="Helical" evidence="5">
    <location>
        <begin position="153"/>
        <end position="171"/>
    </location>
</feature>
<feature type="transmembrane region" description="Helical" evidence="5">
    <location>
        <begin position="371"/>
        <end position="390"/>
    </location>
</feature>
<dbReference type="GO" id="GO:0016020">
    <property type="term" value="C:membrane"/>
    <property type="evidence" value="ECO:0007669"/>
    <property type="project" value="UniProtKB-SubCell"/>
</dbReference>
<dbReference type="CDD" id="cd07042">
    <property type="entry name" value="STAS_SulP_like_sulfate_transporter"/>
    <property type="match status" value="1"/>
</dbReference>
<feature type="transmembrane region" description="Helical" evidence="5">
    <location>
        <begin position="227"/>
        <end position="248"/>
    </location>
</feature>
<evidence type="ECO:0000256" key="1">
    <source>
        <dbReference type="ARBA" id="ARBA00004141"/>
    </source>
</evidence>
<evidence type="ECO:0000313" key="7">
    <source>
        <dbReference type="EMBL" id="MBL7628303.1"/>
    </source>
</evidence>
<evidence type="ECO:0000256" key="4">
    <source>
        <dbReference type="ARBA" id="ARBA00023136"/>
    </source>
</evidence>
<evidence type="ECO:0000256" key="3">
    <source>
        <dbReference type="ARBA" id="ARBA00022989"/>
    </source>
</evidence>
<keyword evidence="3 5" id="KW-1133">Transmembrane helix</keyword>
<evidence type="ECO:0000256" key="5">
    <source>
        <dbReference type="SAM" id="Phobius"/>
    </source>
</evidence>
<keyword evidence="4 5" id="KW-0472">Membrane</keyword>
<dbReference type="EMBL" id="JAEACQ010000182">
    <property type="protein sequence ID" value="MBL7628303.1"/>
    <property type="molecule type" value="Genomic_DNA"/>
</dbReference>
<organism evidence="7 8">
    <name type="scientific">Frankia nepalensis</name>
    <dbReference type="NCBI Taxonomy" id="1836974"/>
    <lineage>
        <taxon>Bacteria</taxon>
        <taxon>Bacillati</taxon>
        <taxon>Actinomycetota</taxon>
        <taxon>Actinomycetes</taxon>
        <taxon>Frankiales</taxon>
        <taxon>Frankiaceae</taxon>
        <taxon>Frankia</taxon>
    </lineage>
</organism>
<protein>
    <submittedName>
        <fullName evidence="7">Sulfate permease</fullName>
    </submittedName>
</protein>
<comment type="caution">
    <text evidence="7">The sequence shown here is derived from an EMBL/GenBank/DDBJ whole genome shotgun (WGS) entry which is preliminary data.</text>
</comment>
<dbReference type="SUPFAM" id="SSF52091">
    <property type="entry name" value="SpoIIaa-like"/>
    <property type="match status" value="1"/>
</dbReference>
<proteinExistence type="predicted"/>
<sequence>MAAGSPPRWMRGVVARVGRAPRALGWVPVLGWVRGYRRDWLRGDVLAGVTVAAYLVPQVMAYAGIAGLTPVAGLWAALAALAIYAVFGSSRQLSVGPESTTALMTAAAVGPLAAGDPGRYAALAAALAVVVGLMALAARVVRLGFVADLLSQPILVGYLAGVAVVMIVSQLGKTTGVPVSGQHLYGELASFARHIGAAEVGTVALSVTALAFLFLLKWRRPGVPGPLVAVVLATAAVAVFDLDAHGIAVVGGVPGGLPRPTPPAMEDLASLVIPALGVLFVGYTDNVLTARAFASRAGHGEIDANGELFALGAANLGTGLLSGFPVSSSGSRTALGAAAGSRSQLHSLVAVGVVLGVLLFLRPALAAFPTAVLGAIVIYAAVQLVDVAGFRRLARFRRSELLLALAALAGVLAFDILYGILIAVALSLADLLARVARPHDAILAQVPGVEGMHDIDDYPDAELIAGLVIYRYDSPIFFANARNFHRRALAAVDAMARRGPVEWFVLNMEANTEVDITGLDALEDLRTELAGRGIVVALARVKQELRDDLVAHGVAGRIGADLIFPTLPAAVAAYAGAAGRPRRP</sequence>
<feature type="transmembrane region" description="Helical" evidence="5">
    <location>
        <begin position="45"/>
        <end position="65"/>
    </location>
</feature>
<dbReference type="NCBIfam" id="TIGR00815">
    <property type="entry name" value="sulP"/>
    <property type="match status" value="1"/>
</dbReference>
<keyword evidence="8" id="KW-1185">Reference proteome</keyword>
<evidence type="ECO:0000259" key="6">
    <source>
        <dbReference type="PROSITE" id="PS50801"/>
    </source>
</evidence>
<evidence type="ECO:0000256" key="2">
    <source>
        <dbReference type="ARBA" id="ARBA00022692"/>
    </source>
</evidence>
<name>A0A937UNP7_9ACTN</name>
<feature type="transmembrane region" description="Helical" evidence="5">
    <location>
        <begin position="120"/>
        <end position="141"/>
    </location>
</feature>
<feature type="transmembrane region" description="Helical" evidence="5">
    <location>
        <begin position="191"/>
        <end position="215"/>
    </location>
</feature>
<feature type="transmembrane region" description="Helical" evidence="5">
    <location>
        <begin position="268"/>
        <end position="288"/>
    </location>
</feature>
<dbReference type="InterPro" id="IPR001902">
    <property type="entry name" value="SLC26A/SulP_fam"/>
</dbReference>
<evidence type="ECO:0000313" key="8">
    <source>
        <dbReference type="Proteomes" id="UP000604475"/>
    </source>
</evidence>
<feature type="transmembrane region" description="Helical" evidence="5">
    <location>
        <begin position="71"/>
        <end position="88"/>
    </location>
</feature>
<dbReference type="GO" id="GO:0055085">
    <property type="term" value="P:transmembrane transport"/>
    <property type="evidence" value="ECO:0007669"/>
    <property type="project" value="InterPro"/>
</dbReference>